<dbReference type="SUPFAM" id="SSF56935">
    <property type="entry name" value="Porins"/>
    <property type="match status" value="1"/>
</dbReference>
<dbReference type="Gene3D" id="2.60.40.1120">
    <property type="entry name" value="Carboxypeptidase-like, regulatory domain"/>
    <property type="match status" value="1"/>
</dbReference>
<evidence type="ECO:0000256" key="1">
    <source>
        <dbReference type="ARBA" id="ARBA00004442"/>
    </source>
</evidence>
<keyword evidence="3" id="KW-0998">Cell outer membrane</keyword>
<sequence>MKKLVISLLFVMQVVCAWAQETALVKGKVVDSKSQQPLQNVVATLQSTNQTALTNAAGEFVFQSVPAGSQAVVVSSTGYVSQTFNLEVAAGQPLDLGVVLLEEDITTEQQLSLITITENDLGDDNSGSENTAGLLQASRDVFQQVAAFNWGQARFRIRGLDNQYGTTMINGIVMNKLYDGRPQWSNWGGLNDATRNQEFTMGSAPSDYTFGNILGTQEINTRASIFRPGTRVSFAGTNTNYSWRAMATHASGMDSNGFAYVLSASRRWAQEGYFEGTDYSANSFFLSLEKRFGDNHSLNFTSIYAQNSRGKNSPNTDEVTSIAGEKYNSYWGWQDGKKRNSRDRDIEEPIFMLSHYWKINDRNTLNTNASYQYGSIGNSRLDFQNAQNPDPTYYRNLPSYFTSLYTEFDDPSVPASAFLPGGLGGVPTPDLIGASNANFFNNRQIDWDAMYRANTDPILDANGNEIGRTPAVSKYALYEDRTDDRTWTINSILNSQVTDNIIFNGSVSFRRLKSENYQKMLDLLGGLYWNDIDNFQQGAAQQTDLNNPNRQVREGDRYGYNYNLFANHLDAFSQFKFTYRKVDFYLAQTYSRSEYQREGLYRSGIYPTSSFGRSSKIVFDNFGFKGGLTYKITGRHLLDFNALYMSKAPTLRNSFPNARLNNLVLDQLESETISSVDASYIIRAPRLKARLTGFFSEIQNSTETSFFFAEGILEGADGNEDGNAFVAEIVTGLDKQQLGAEFGIEYQLTSTIKVTGAATYGQYIFSSNPNVYLNNDNYLTNNNPQIINLGEATLKDYKQAGIPQQAYSIGLEYRDPKFWWIGANANYLASNYIDVSPILRTASFFRNPQDSNGLPFPEAGGPEGYNRARQLLKQEKFNDFYLVNLVGGKSWRISSKNRSTLGFFATINNVFDITYKTGGFEQARNANYRQLNQDVSSGTPSFAPKYFYGYGRTYFVNLYINF</sequence>
<dbReference type="GO" id="GO:0009279">
    <property type="term" value="C:cell outer membrane"/>
    <property type="evidence" value="ECO:0007669"/>
    <property type="project" value="UniProtKB-SubCell"/>
</dbReference>
<dbReference type="GO" id="GO:0030246">
    <property type="term" value="F:carbohydrate binding"/>
    <property type="evidence" value="ECO:0007669"/>
    <property type="project" value="InterPro"/>
</dbReference>
<dbReference type="RefSeq" id="WP_094412180.1">
    <property type="nucleotide sequence ID" value="NZ_NOXV01000149.1"/>
</dbReference>
<evidence type="ECO:0000313" key="6">
    <source>
        <dbReference type="Proteomes" id="UP000216605"/>
    </source>
</evidence>
<keyword evidence="2" id="KW-0472">Membrane</keyword>
<proteinExistence type="predicted"/>
<dbReference type="SUPFAM" id="SSF49452">
    <property type="entry name" value="Starch-binding domain-like"/>
    <property type="match status" value="1"/>
</dbReference>
<comment type="subcellular location">
    <subcellularLocation>
        <location evidence="1">Cell outer membrane</location>
    </subcellularLocation>
</comment>
<gene>
    <name evidence="5" type="ORF">CHU92_02255</name>
</gene>
<evidence type="ECO:0000256" key="4">
    <source>
        <dbReference type="SAM" id="SignalP"/>
    </source>
</evidence>
<dbReference type="OrthoDB" id="1453181at2"/>
<organism evidence="5 6">
    <name type="scientific">Flavobacterium cyanobacteriorum</name>
    <dbReference type="NCBI Taxonomy" id="2022802"/>
    <lineage>
        <taxon>Bacteria</taxon>
        <taxon>Pseudomonadati</taxon>
        <taxon>Bacteroidota</taxon>
        <taxon>Flavobacteriia</taxon>
        <taxon>Flavobacteriales</taxon>
        <taxon>Flavobacteriaceae</taxon>
        <taxon>Flavobacterium</taxon>
    </lineage>
</organism>
<accession>A0A255ZTR6</accession>
<evidence type="ECO:0000313" key="5">
    <source>
        <dbReference type="EMBL" id="OYQ44878.1"/>
    </source>
</evidence>
<reference evidence="5 6" key="1">
    <citation type="submission" date="2017-07" db="EMBL/GenBank/DDBJ databases">
        <title>Flavobacterium cyanobacteriorum sp. nov., isolated from cyanobacterial aggregates in a eutrophic lake.</title>
        <authorList>
            <person name="Cai H."/>
        </authorList>
    </citation>
    <scope>NUCLEOTIDE SEQUENCE [LARGE SCALE GENOMIC DNA]</scope>
    <source>
        <strain evidence="5 6">TH021</strain>
    </source>
</reference>
<dbReference type="InterPro" id="IPR013784">
    <property type="entry name" value="Carb-bd-like_fold"/>
</dbReference>
<feature type="signal peptide" evidence="4">
    <location>
        <begin position="1"/>
        <end position="19"/>
    </location>
</feature>
<name>A0A255ZTR6_9FLAO</name>
<keyword evidence="5" id="KW-0675">Receptor</keyword>
<feature type="chain" id="PRO_5013327613" evidence="4">
    <location>
        <begin position="20"/>
        <end position="962"/>
    </location>
</feature>
<protein>
    <submittedName>
        <fullName evidence="5">TonB-dependent receptor</fullName>
    </submittedName>
</protein>
<evidence type="ECO:0000256" key="3">
    <source>
        <dbReference type="ARBA" id="ARBA00023237"/>
    </source>
</evidence>
<dbReference type="EMBL" id="NOXV01000149">
    <property type="protein sequence ID" value="OYQ44878.1"/>
    <property type="molecule type" value="Genomic_DNA"/>
</dbReference>
<dbReference type="AlphaFoldDB" id="A0A255ZTR6"/>
<dbReference type="Pfam" id="PF13715">
    <property type="entry name" value="CarbopepD_reg_2"/>
    <property type="match status" value="1"/>
</dbReference>
<evidence type="ECO:0000256" key="2">
    <source>
        <dbReference type="ARBA" id="ARBA00023136"/>
    </source>
</evidence>
<dbReference type="Gene3D" id="2.40.170.20">
    <property type="entry name" value="TonB-dependent receptor, beta-barrel domain"/>
    <property type="match status" value="1"/>
</dbReference>
<keyword evidence="6" id="KW-1185">Reference proteome</keyword>
<dbReference type="InterPro" id="IPR036942">
    <property type="entry name" value="Beta-barrel_TonB_sf"/>
</dbReference>
<keyword evidence="4" id="KW-0732">Signal</keyword>
<dbReference type="Proteomes" id="UP000216605">
    <property type="component" value="Unassembled WGS sequence"/>
</dbReference>
<comment type="caution">
    <text evidence="5">The sequence shown here is derived from an EMBL/GenBank/DDBJ whole genome shotgun (WGS) entry which is preliminary data.</text>
</comment>